<name>X1B9Y8_9ZZZZ</name>
<dbReference type="EMBL" id="BART01027332">
    <property type="protein sequence ID" value="GAG91910.1"/>
    <property type="molecule type" value="Genomic_DNA"/>
</dbReference>
<dbReference type="AlphaFoldDB" id="X1B9Y8"/>
<sequence length="109" mass="11842">NKISIKVPSWVPFIGGKTFGFDFPKVELAKYGEGGIIDEPTLLYGLRTQRPYAIAGEAGREIVSPAGGGITNTFQIAQLVVREEADIKRIAIELKGLQDRADRRAGVRG</sequence>
<comment type="caution">
    <text evidence="1">The sequence shown here is derived from an EMBL/GenBank/DDBJ whole genome shotgun (WGS) entry which is preliminary data.</text>
</comment>
<protein>
    <submittedName>
        <fullName evidence="1">Uncharacterized protein</fullName>
    </submittedName>
</protein>
<reference evidence="1" key="1">
    <citation type="journal article" date="2014" name="Front. Microbiol.">
        <title>High frequency of phylogenetically diverse reductive dehalogenase-homologous genes in deep subseafloor sedimentary metagenomes.</title>
        <authorList>
            <person name="Kawai M."/>
            <person name="Futagami T."/>
            <person name="Toyoda A."/>
            <person name="Takaki Y."/>
            <person name="Nishi S."/>
            <person name="Hori S."/>
            <person name="Arai W."/>
            <person name="Tsubouchi T."/>
            <person name="Morono Y."/>
            <person name="Uchiyama I."/>
            <person name="Ito T."/>
            <person name="Fujiyama A."/>
            <person name="Inagaki F."/>
            <person name="Takami H."/>
        </authorList>
    </citation>
    <scope>NUCLEOTIDE SEQUENCE</scope>
    <source>
        <strain evidence="1">Expedition CK06-06</strain>
    </source>
</reference>
<accession>X1B9Y8</accession>
<evidence type="ECO:0000313" key="1">
    <source>
        <dbReference type="EMBL" id="GAG91910.1"/>
    </source>
</evidence>
<organism evidence="1">
    <name type="scientific">marine sediment metagenome</name>
    <dbReference type="NCBI Taxonomy" id="412755"/>
    <lineage>
        <taxon>unclassified sequences</taxon>
        <taxon>metagenomes</taxon>
        <taxon>ecological metagenomes</taxon>
    </lineage>
</organism>
<gene>
    <name evidence="1" type="ORF">S01H4_48471</name>
</gene>
<feature type="non-terminal residue" evidence="1">
    <location>
        <position position="1"/>
    </location>
</feature>
<proteinExistence type="predicted"/>